<dbReference type="PANTHER" id="PTHR45700:SF2">
    <property type="entry name" value="UBIQUITIN-PROTEIN LIGASE E3C"/>
    <property type="match status" value="1"/>
</dbReference>
<dbReference type="SMART" id="SM00119">
    <property type="entry name" value="HECTc"/>
    <property type="match status" value="1"/>
</dbReference>
<dbReference type="PANTHER" id="PTHR45700">
    <property type="entry name" value="UBIQUITIN-PROTEIN LIGASE E3C"/>
    <property type="match status" value="1"/>
</dbReference>
<dbReference type="AlphaFoldDB" id="A0A1X0RQ85"/>
<reference evidence="7 8" key="1">
    <citation type="journal article" date="2016" name="Proc. Natl. Acad. Sci. U.S.A.">
        <title>Lipid metabolic changes in an early divergent fungus govern the establishment of a mutualistic symbiosis with endobacteria.</title>
        <authorList>
            <person name="Lastovetsky O.A."/>
            <person name="Gaspar M.L."/>
            <person name="Mondo S.J."/>
            <person name="LaButti K.M."/>
            <person name="Sandor L."/>
            <person name="Grigoriev I.V."/>
            <person name="Henry S.A."/>
            <person name="Pawlowska T.E."/>
        </authorList>
    </citation>
    <scope>NUCLEOTIDE SEQUENCE [LARGE SCALE GENOMIC DNA]</scope>
    <source>
        <strain evidence="7 8">ATCC 11559</strain>
    </source>
</reference>
<dbReference type="CDD" id="cd00078">
    <property type="entry name" value="HECTc"/>
    <property type="match status" value="1"/>
</dbReference>
<dbReference type="Gene3D" id="3.30.2410.10">
    <property type="entry name" value="Hect, E3 ligase catalytic domain"/>
    <property type="match status" value="1"/>
</dbReference>
<feature type="domain" description="HECT" evidence="6">
    <location>
        <begin position="677"/>
        <end position="1012"/>
    </location>
</feature>
<dbReference type="PROSITE" id="PS50237">
    <property type="entry name" value="HECT"/>
    <property type="match status" value="1"/>
</dbReference>
<dbReference type="EC" id="2.3.2.26" evidence="2"/>
<dbReference type="InterPro" id="IPR044611">
    <property type="entry name" value="E3A/B/C-like"/>
</dbReference>
<evidence type="ECO:0000313" key="7">
    <source>
        <dbReference type="EMBL" id="ORE14185.1"/>
    </source>
</evidence>
<evidence type="ECO:0000313" key="8">
    <source>
        <dbReference type="Proteomes" id="UP000242381"/>
    </source>
</evidence>
<dbReference type="InterPro" id="IPR000569">
    <property type="entry name" value="HECT_dom"/>
</dbReference>
<name>A0A1X0RQ85_RHIZD</name>
<evidence type="ECO:0000256" key="3">
    <source>
        <dbReference type="ARBA" id="ARBA00022679"/>
    </source>
</evidence>
<proteinExistence type="predicted"/>
<dbReference type="VEuPathDB" id="FungiDB:BCV72DRAFT_102381"/>
<dbReference type="InterPro" id="IPR035983">
    <property type="entry name" value="Hect_E3_ubiquitin_ligase"/>
</dbReference>
<gene>
    <name evidence="7" type="ORF">BCV71DRAFT_267699</name>
</gene>
<organism evidence="7 8">
    <name type="scientific">Rhizopus microsporus</name>
    <dbReference type="NCBI Taxonomy" id="58291"/>
    <lineage>
        <taxon>Eukaryota</taxon>
        <taxon>Fungi</taxon>
        <taxon>Fungi incertae sedis</taxon>
        <taxon>Mucoromycota</taxon>
        <taxon>Mucoromycotina</taxon>
        <taxon>Mucoromycetes</taxon>
        <taxon>Mucorales</taxon>
        <taxon>Mucorineae</taxon>
        <taxon>Rhizopodaceae</taxon>
        <taxon>Rhizopus</taxon>
    </lineage>
</organism>
<accession>A0A1X0RQ85</accession>
<dbReference type="GO" id="GO:0061630">
    <property type="term" value="F:ubiquitin protein ligase activity"/>
    <property type="evidence" value="ECO:0007669"/>
    <property type="project" value="UniProtKB-EC"/>
</dbReference>
<sequence length="1012" mass="115935">MNFTFEGNYKPRRNINLGGVKTVGDKKSLLLKAQNERKAREQERIKQRSVQQIQAFYKGRRQAAIARNEARQLFLTLLGQFDAQPSLNDKAQYILTLTRALILFYQPEKDKERYLQPYIRLLLSKQTDKTLLEDMFVIATDSWTWLMCFLIKKVLLQTTDELDAYRLLSLLYSPSIYASIDKDNCRVQISVYSLRSTHLLDYLRKAMTSYREVAQVVEPIILQVIKLQHPSFDILRIITLDLFTEPFLLDNMSNQAMSDMVAQLPLGPWLAVVGNLVKEGAIKDDTSMAGLLMNVTEMGYIQHGKYLDDHVLANYAKAIQLLLSHLPVSFLTSNYTRVQDDADRDSSDSSDEDVEMIELPTKISPLIKNRLESLYNTEKINTLLSRCMQLTATDNNAIRFVSSFINTLLLRWPMKKNDILNTLSYKSVAMQQLLQILWQSWSASKEAQLFGQEQIIYRLNEAISLLTDADSSENWSTLYLLCEIYTRLLLTIADTELLSDDLNQHPFQLKQIIQLSTHLKTISFVMFWRADNMDLSREISHSGIQLHQLRSTITQLLQQIHMRDSRRSFCPTDHWLIKDLNTDNFSSAAVAEEFNLETDQQEKKLSKGRLAIISPRLGILNNIPFVVPFEQRVEIFQQFIQNDKKRNSIDDRFRARVGATIRRDHIFEDGFNAFHKLDAGLKDKVAISFVDEFGLEEAGIDGGGVFKEFLTGLSHEAFDVNYGLFVATPEQLLYPNPNSFATESQQLEYFRFLGLIIGKAVYEGILLDVPFASFFLKKCLGKVNYLDDLSSLDPELYKGLLSLKKYDGNVEDLSLDFTVTHDEMGSSKTIELVPNGSQVPVTNQNRIQYIYLVANYRLNVQISKQCRAFFKGLSTIVDIKWLRMFNEQELQVLLGGASIPIDLADLRANTVLAGYDERDATIQNFWKALESFDNTLRMKFVKFVTSCSRPPLLGFKELVPKFCIRNAGVDDDRLPTSSTCVNLLKLPNFSSYRILREKLLYAITADAGFDLS</sequence>
<dbReference type="GO" id="GO:0006511">
    <property type="term" value="P:ubiquitin-dependent protein catabolic process"/>
    <property type="evidence" value="ECO:0007669"/>
    <property type="project" value="TreeGrafter"/>
</dbReference>
<dbReference type="Gene3D" id="3.30.2160.10">
    <property type="entry name" value="Hect, E3 ligase catalytic domain"/>
    <property type="match status" value="1"/>
</dbReference>
<dbReference type="GO" id="GO:0000209">
    <property type="term" value="P:protein polyubiquitination"/>
    <property type="evidence" value="ECO:0007669"/>
    <property type="project" value="InterPro"/>
</dbReference>
<comment type="catalytic activity">
    <reaction evidence="1">
        <text>S-ubiquitinyl-[E2 ubiquitin-conjugating enzyme]-L-cysteine + [acceptor protein]-L-lysine = [E2 ubiquitin-conjugating enzyme]-L-cysteine + N(6)-ubiquitinyl-[acceptor protein]-L-lysine.</text>
        <dbReference type="EC" id="2.3.2.26"/>
    </reaction>
</comment>
<dbReference type="FunFam" id="3.30.2410.10:FF:000011">
    <property type="entry name" value="Putative Ubiquitin-protein ligase E3C"/>
    <property type="match status" value="1"/>
</dbReference>
<dbReference type="Proteomes" id="UP000242381">
    <property type="component" value="Unassembled WGS sequence"/>
</dbReference>
<keyword evidence="4 5" id="KW-0833">Ubl conjugation pathway</keyword>
<evidence type="ECO:0000256" key="5">
    <source>
        <dbReference type="PROSITE-ProRule" id="PRU00104"/>
    </source>
</evidence>
<dbReference type="EMBL" id="KV921486">
    <property type="protein sequence ID" value="ORE14185.1"/>
    <property type="molecule type" value="Genomic_DNA"/>
</dbReference>
<dbReference type="Gene3D" id="3.90.1750.10">
    <property type="entry name" value="Hect, E3 ligase catalytic domains"/>
    <property type="match status" value="1"/>
</dbReference>
<keyword evidence="3" id="KW-0808">Transferase</keyword>
<evidence type="ECO:0000256" key="1">
    <source>
        <dbReference type="ARBA" id="ARBA00000885"/>
    </source>
</evidence>
<dbReference type="FunFam" id="3.30.2160.10:FF:000002">
    <property type="entry name" value="Putative Ubiquitin-protein ligase E3C"/>
    <property type="match status" value="1"/>
</dbReference>
<evidence type="ECO:0000256" key="2">
    <source>
        <dbReference type="ARBA" id="ARBA00012485"/>
    </source>
</evidence>
<dbReference type="OMA" id="EKHYYFI"/>
<dbReference type="SUPFAM" id="SSF56204">
    <property type="entry name" value="Hect, E3 ligase catalytic domain"/>
    <property type="match status" value="1"/>
</dbReference>
<evidence type="ECO:0000259" key="6">
    <source>
        <dbReference type="PROSITE" id="PS50237"/>
    </source>
</evidence>
<evidence type="ECO:0000256" key="4">
    <source>
        <dbReference type="ARBA" id="ARBA00022786"/>
    </source>
</evidence>
<dbReference type="Pfam" id="PF00632">
    <property type="entry name" value="HECT"/>
    <property type="match status" value="1"/>
</dbReference>
<protein>
    <recommendedName>
        <fullName evidence="2">HECT-type E3 ubiquitin transferase</fullName>
        <ecNumber evidence="2">2.3.2.26</ecNumber>
    </recommendedName>
</protein>
<feature type="active site" description="Glycyl thioester intermediate" evidence="5">
    <location>
        <position position="980"/>
    </location>
</feature>